<dbReference type="SUPFAM" id="SSF49417">
    <property type="entry name" value="p53-like transcription factors"/>
    <property type="match status" value="1"/>
</dbReference>
<comment type="caution">
    <text evidence="6">Lacks conserved residue(s) required for the propagation of feature annotation.</text>
</comment>
<dbReference type="InterPro" id="IPR008967">
    <property type="entry name" value="p53-like_TF_DNA-bd_sf"/>
</dbReference>
<dbReference type="Pfam" id="PF00907">
    <property type="entry name" value="T-box"/>
    <property type="match status" value="1"/>
</dbReference>
<dbReference type="OrthoDB" id="7442607at2759"/>
<evidence type="ECO:0000256" key="3">
    <source>
        <dbReference type="ARBA" id="ARBA00023125"/>
    </source>
</evidence>
<dbReference type="PROSITE" id="PS01283">
    <property type="entry name" value="TBOX_1"/>
    <property type="match status" value="1"/>
</dbReference>
<feature type="compositionally biased region" description="Polar residues" evidence="7">
    <location>
        <begin position="469"/>
        <end position="479"/>
    </location>
</feature>
<dbReference type="InterPro" id="IPR001699">
    <property type="entry name" value="TF_T-box"/>
</dbReference>
<keyword evidence="3 6" id="KW-0238">DNA-binding</keyword>
<dbReference type="GO" id="GO:0000978">
    <property type="term" value="F:RNA polymerase II cis-regulatory region sequence-specific DNA binding"/>
    <property type="evidence" value="ECO:0007669"/>
    <property type="project" value="InterPro"/>
</dbReference>
<gene>
    <name evidence="9" type="ORF">OXX778_LOCUS8137</name>
</gene>
<protein>
    <recommendedName>
        <fullName evidence="8">T-box domain-containing protein</fullName>
    </recommendedName>
</protein>
<dbReference type="InterPro" id="IPR036960">
    <property type="entry name" value="T-box_sf"/>
</dbReference>
<dbReference type="GO" id="GO:0045893">
    <property type="term" value="P:positive regulation of DNA-templated transcription"/>
    <property type="evidence" value="ECO:0007669"/>
    <property type="project" value="InterPro"/>
</dbReference>
<evidence type="ECO:0000313" key="10">
    <source>
        <dbReference type="Proteomes" id="UP000663879"/>
    </source>
</evidence>
<proteinExistence type="predicted"/>
<dbReference type="AlphaFoldDB" id="A0A813V9I9"/>
<evidence type="ECO:0000256" key="2">
    <source>
        <dbReference type="ARBA" id="ARBA00023015"/>
    </source>
</evidence>
<feature type="compositionally biased region" description="Low complexity" evidence="7">
    <location>
        <begin position="82"/>
        <end position="100"/>
    </location>
</feature>
<feature type="compositionally biased region" description="Low complexity" evidence="7">
    <location>
        <begin position="22"/>
        <end position="45"/>
    </location>
</feature>
<comment type="subcellular location">
    <subcellularLocation>
        <location evidence="1 6">Nucleus</location>
    </subcellularLocation>
</comment>
<evidence type="ECO:0000256" key="1">
    <source>
        <dbReference type="ARBA" id="ARBA00004123"/>
    </source>
</evidence>
<dbReference type="PROSITE" id="PS01264">
    <property type="entry name" value="TBOX_2"/>
    <property type="match status" value="1"/>
</dbReference>
<dbReference type="FunFam" id="2.60.40.820:FF:000007">
    <property type="entry name" value="T-box transcription factor"/>
    <property type="match status" value="1"/>
</dbReference>
<feature type="region of interest" description="Disordered" evidence="7">
    <location>
        <begin position="71"/>
        <end position="111"/>
    </location>
</feature>
<dbReference type="Proteomes" id="UP000663879">
    <property type="component" value="Unassembled WGS sequence"/>
</dbReference>
<dbReference type="PROSITE" id="PS50252">
    <property type="entry name" value="TBOX_3"/>
    <property type="match status" value="1"/>
</dbReference>
<dbReference type="GO" id="GO:0000981">
    <property type="term" value="F:DNA-binding transcription factor activity, RNA polymerase II-specific"/>
    <property type="evidence" value="ECO:0007669"/>
    <property type="project" value="TreeGrafter"/>
</dbReference>
<dbReference type="Gene3D" id="2.60.40.820">
    <property type="entry name" value="Transcription factor, T-box"/>
    <property type="match status" value="1"/>
</dbReference>
<feature type="compositionally biased region" description="Polar residues" evidence="7">
    <location>
        <begin position="101"/>
        <end position="111"/>
    </location>
</feature>
<organism evidence="9 10">
    <name type="scientific">Brachionus calyciflorus</name>
    <dbReference type="NCBI Taxonomy" id="104777"/>
    <lineage>
        <taxon>Eukaryota</taxon>
        <taxon>Metazoa</taxon>
        <taxon>Spiralia</taxon>
        <taxon>Gnathifera</taxon>
        <taxon>Rotifera</taxon>
        <taxon>Eurotatoria</taxon>
        <taxon>Monogononta</taxon>
        <taxon>Pseudotrocha</taxon>
        <taxon>Ploima</taxon>
        <taxon>Brachionidae</taxon>
        <taxon>Brachionus</taxon>
    </lineage>
</organism>
<sequence>MMSQMWNPYQSKTLSSSSLNSATMYTTSSSPVDTSASSSTNSSTSEKLIHQNIPGYDEDEEHNTQNEINNHQARNSLGSGGNSDSNSIVSSEASISATSSPTYRSPQNSFISSGYSSNPNYSFAPNNYNFNPQLQQNANYQYFSGFELNNPYLNEYSRYEKEDEQKSPVLPNLLPSVNQQNYQNNYNGVYYNNMNLYQQYNSTYLPANPLGYQNAYTTNPVPQPPKQEQAVVKPEPKIVQENFPVYPKEVKSEEPSNLYNNLKTTNNPNIKVKLQDMNLWKQFNSIGTEMIITKCGRRMFPSLRVSVSGLEATSKYLMVVDIIPVDDNRYKYHNCEWVISGKAEAHFAGRGYLHPDSPLNGSQWMKQVISFHKLKLTNNPFDRAGHIILNSMHKYVPRLHIIEEGKSISTYVFNEAMFIAVTAYQNEAITKLKIEYNPFAKGFRDGTSRKDYRGKRSSDDENENEDNNYQAINKFQKTNSGRETHQVNPLGNKDMNNKYQIQQQQQQSHQQQVQQFHNLQHQIPHHLQMHAQMNQNPIMFDY</sequence>
<dbReference type="SMART" id="SM00425">
    <property type="entry name" value="TBOX"/>
    <property type="match status" value="1"/>
</dbReference>
<dbReference type="EMBL" id="CAJNOC010001095">
    <property type="protein sequence ID" value="CAF0834560.1"/>
    <property type="molecule type" value="Genomic_DNA"/>
</dbReference>
<evidence type="ECO:0000256" key="6">
    <source>
        <dbReference type="PROSITE-ProRule" id="PRU00201"/>
    </source>
</evidence>
<dbReference type="InterPro" id="IPR046360">
    <property type="entry name" value="T-box_DNA-bd"/>
</dbReference>
<keyword evidence="10" id="KW-1185">Reference proteome</keyword>
<name>A0A813V9I9_9BILA</name>
<feature type="compositionally biased region" description="Basic and acidic residues" evidence="7">
    <location>
        <begin position="445"/>
        <end position="459"/>
    </location>
</feature>
<dbReference type="GO" id="GO:0000785">
    <property type="term" value="C:chromatin"/>
    <property type="evidence" value="ECO:0007669"/>
    <property type="project" value="TreeGrafter"/>
</dbReference>
<accession>A0A813V9I9</accession>
<dbReference type="GO" id="GO:0001708">
    <property type="term" value="P:cell fate specification"/>
    <property type="evidence" value="ECO:0007669"/>
    <property type="project" value="TreeGrafter"/>
</dbReference>
<dbReference type="PANTHER" id="PTHR11267">
    <property type="entry name" value="T-BOX PROTEIN-RELATED"/>
    <property type="match status" value="1"/>
</dbReference>
<feature type="region of interest" description="Disordered" evidence="7">
    <location>
        <begin position="445"/>
        <end position="494"/>
    </location>
</feature>
<comment type="caution">
    <text evidence="9">The sequence shown here is derived from an EMBL/GenBank/DDBJ whole genome shotgun (WGS) entry which is preliminary data.</text>
</comment>
<keyword evidence="4" id="KW-0804">Transcription</keyword>
<evidence type="ECO:0000259" key="8">
    <source>
        <dbReference type="PROSITE" id="PS50252"/>
    </source>
</evidence>
<evidence type="ECO:0000256" key="7">
    <source>
        <dbReference type="SAM" id="MobiDB-lite"/>
    </source>
</evidence>
<dbReference type="PANTHER" id="PTHR11267:SF199">
    <property type="entry name" value="T-BOX PROTEIN 36-RELATED"/>
    <property type="match status" value="1"/>
</dbReference>
<keyword evidence="2" id="KW-0805">Transcription regulation</keyword>
<evidence type="ECO:0000313" key="9">
    <source>
        <dbReference type="EMBL" id="CAF0834560.1"/>
    </source>
</evidence>
<feature type="domain" description="T-box" evidence="8">
    <location>
        <begin position="274"/>
        <end position="445"/>
    </location>
</feature>
<feature type="region of interest" description="Disordered" evidence="7">
    <location>
        <begin position="22"/>
        <end position="48"/>
    </location>
</feature>
<evidence type="ECO:0000256" key="4">
    <source>
        <dbReference type="ARBA" id="ARBA00023163"/>
    </source>
</evidence>
<reference evidence="9" key="1">
    <citation type="submission" date="2021-02" db="EMBL/GenBank/DDBJ databases">
        <authorList>
            <person name="Nowell W R."/>
        </authorList>
    </citation>
    <scope>NUCLEOTIDE SEQUENCE</scope>
    <source>
        <strain evidence="9">Ploen Becks lab</strain>
    </source>
</reference>
<dbReference type="GO" id="GO:0005634">
    <property type="term" value="C:nucleus"/>
    <property type="evidence" value="ECO:0007669"/>
    <property type="project" value="UniProtKB-SubCell"/>
</dbReference>
<dbReference type="InterPro" id="IPR018186">
    <property type="entry name" value="TF_T-box_CS"/>
</dbReference>
<evidence type="ECO:0000256" key="5">
    <source>
        <dbReference type="ARBA" id="ARBA00023242"/>
    </source>
</evidence>
<keyword evidence="5 6" id="KW-0539">Nucleus</keyword>
<dbReference type="PRINTS" id="PR00937">
    <property type="entry name" value="TBOX"/>
</dbReference>